<organism evidence="1 2">
    <name type="scientific">Aphis craccivora</name>
    <name type="common">Cowpea aphid</name>
    <dbReference type="NCBI Taxonomy" id="307492"/>
    <lineage>
        <taxon>Eukaryota</taxon>
        <taxon>Metazoa</taxon>
        <taxon>Ecdysozoa</taxon>
        <taxon>Arthropoda</taxon>
        <taxon>Hexapoda</taxon>
        <taxon>Insecta</taxon>
        <taxon>Pterygota</taxon>
        <taxon>Neoptera</taxon>
        <taxon>Paraneoptera</taxon>
        <taxon>Hemiptera</taxon>
        <taxon>Sternorrhyncha</taxon>
        <taxon>Aphidomorpha</taxon>
        <taxon>Aphidoidea</taxon>
        <taxon>Aphididae</taxon>
        <taxon>Aphidini</taxon>
        <taxon>Aphis</taxon>
        <taxon>Aphis</taxon>
    </lineage>
</organism>
<feature type="non-terminal residue" evidence="1">
    <location>
        <position position="1"/>
    </location>
</feature>
<sequence>LLYKGAIPSLSLPTSVCCNKTVLDKQDTSSIWRPNVLSPLLKKMLNNTNLDGRPFSQQPKVLSPKIKVYSNLKQRRTQGGGFRVRTPPLRFLHLHNCLIVYSYT</sequence>
<feature type="non-terminal residue" evidence="1">
    <location>
        <position position="104"/>
    </location>
</feature>
<evidence type="ECO:0000313" key="2">
    <source>
        <dbReference type="Proteomes" id="UP000478052"/>
    </source>
</evidence>
<accession>A0A6G0VX62</accession>
<dbReference type="EMBL" id="VUJU01010894">
    <property type="protein sequence ID" value="KAF0712529.1"/>
    <property type="molecule type" value="Genomic_DNA"/>
</dbReference>
<protein>
    <submittedName>
        <fullName evidence="1">Uncharacterized protein</fullName>
    </submittedName>
</protein>
<evidence type="ECO:0000313" key="1">
    <source>
        <dbReference type="EMBL" id="KAF0712529.1"/>
    </source>
</evidence>
<keyword evidence="2" id="KW-1185">Reference proteome</keyword>
<dbReference type="OrthoDB" id="10417777at2759"/>
<comment type="caution">
    <text evidence="1">The sequence shown here is derived from an EMBL/GenBank/DDBJ whole genome shotgun (WGS) entry which is preliminary data.</text>
</comment>
<dbReference type="Proteomes" id="UP000478052">
    <property type="component" value="Unassembled WGS sequence"/>
</dbReference>
<reference evidence="1 2" key="1">
    <citation type="submission" date="2019-08" db="EMBL/GenBank/DDBJ databases">
        <title>Whole genome of Aphis craccivora.</title>
        <authorList>
            <person name="Voronova N.V."/>
            <person name="Shulinski R.S."/>
            <person name="Bandarenka Y.V."/>
            <person name="Zhorov D.G."/>
            <person name="Warner D."/>
        </authorList>
    </citation>
    <scope>NUCLEOTIDE SEQUENCE [LARGE SCALE GENOMIC DNA]</scope>
    <source>
        <strain evidence="1">180601</strain>
        <tissue evidence="1">Whole Body</tissue>
    </source>
</reference>
<proteinExistence type="predicted"/>
<name>A0A6G0VX62_APHCR</name>
<gene>
    <name evidence="1" type="ORF">FWK35_00028749</name>
</gene>
<dbReference type="AlphaFoldDB" id="A0A6G0VX62"/>